<dbReference type="GO" id="GO:0008237">
    <property type="term" value="F:metallopeptidase activity"/>
    <property type="evidence" value="ECO:0007669"/>
    <property type="project" value="InterPro"/>
</dbReference>
<sequence>MKAGEYDPLDPSKPLHKCDFYNSYEAGNTLK</sequence>
<evidence type="ECO:0000313" key="7">
    <source>
        <dbReference type="Proteomes" id="UP000324222"/>
    </source>
</evidence>
<dbReference type="GO" id="GO:0006508">
    <property type="term" value="P:proteolysis"/>
    <property type="evidence" value="ECO:0007669"/>
    <property type="project" value="InterPro"/>
</dbReference>
<keyword evidence="3" id="KW-1015">Disulfide bond</keyword>
<evidence type="ECO:0000313" key="6">
    <source>
        <dbReference type="EMBL" id="MPC89324.1"/>
    </source>
</evidence>
<protein>
    <submittedName>
        <fullName evidence="6">Uncharacterized protein</fullName>
    </submittedName>
</protein>
<reference evidence="6 7" key="1">
    <citation type="submission" date="2019-05" db="EMBL/GenBank/DDBJ databases">
        <title>Another draft genome of Portunus trituberculatus and its Hox gene families provides insights of decapod evolution.</title>
        <authorList>
            <person name="Jeong J.-H."/>
            <person name="Song I."/>
            <person name="Kim S."/>
            <person name="Choi T."/>
            <person name="Kim D."/>
            <person name="Ryu S."/>
            <person name="Kim W."/>
        </authorList>
    </citation>
    <scope>NUCLEOTIDE SEQUENCE [LARGE SCALE GENOMIC DNA]</scope>
    <source>
        <tissue evidence="6">Muscle</tissue>
    </source>
</reference>
<dbReference type="PROSITE" id="PS52011">
    <property type="entry name" value="PEPTIDASE_M2"/>
    <property type="match status" value="1"/>
</dbReference>
<proteinExistence type="inferred from homology"/>
<dbReference type="EMBL" id="VSRR010080646">
    <property type="protein sequence ID" value="MPC89324.1"/>
    <property type="molecule type" value="Genomic_DNA"/>
</dbReference>
<name>A0A5B7JA90_PORTR</name>
<accession>A0A5B7JA90</accession>
<dbReference type="GO" id="GO:0016020">
    <property type="term" value="C:membrane"/>
    <property type="evidence" value="ECO:0007669"/>
    <property type="project" value="InterPro"/>
</dbReference>
<evidence type="ECO:0000256" key="3">
    <source>
        <dbReference type="ARBA" id="ARBA00023157"/>
    </source>
</evidence>
<dbReference type="GO" id="GO:0008241">
    <property type="term" value="F:peptidyl-dipeptidase activity"/>
    <property type="evidence" value="ECO:0007669"/>
    <property type="project" value="InterPro"/>
</dbReference>
<keyword evidence="2" id="KW-0732">Signal</keyword>
<gene>
    <name evidence="6" type="ORF">E2C01_084264</name>
</gene>
<comment type="caution">
    <text evidence="6">The sequence shown here is derived from an EMBL/GenBank/DDBJ whole genome shotgun (WGS) entry which is preliminary data.</text>
</comment>
<comment type="caution">
    <text evidence="5">Lacks conserved residue(s) required for the propagation of feature annotation.</text>
</comment>
<evidence type="ECO:0000256" key="4">
    <source>
        <dbReference type="ARBA" id="ARBA00023180"/>
    </source>
</evidence>
<dbReference type="Proteomes" id="UP000324222">
    <property type="component" value="Unassembled WGS sequence"/>
</dbReference>
<keyword evidence="7" id="KW-1185">Reference proteome</keyword>
<comment type="similarity">
    <text evidence="1 5">Belongs to the peptidase M2 family.</text>
</comment>
<keyword evidence="4" id="KW-0325">Glycoprotein</keyword>
<dbReference type="InterPro" id="IPR001548">
    <property type="entry name" value="Peptidase_M2"/>
</dbReference>
<organism evidence="6 7">
    <name type="scientific">Portunus trituberculatus</name>
    <name type="common">Swimming crab</name>
    <name type="synonym">Neptunus trituberculatus</name>
    <dbReference type="NCBI Taxonomy" id="210409"/>
    <lineage>
        <taxon>Eukaryota</taxon>
        <taxon>Metazoa</taxon>
        <taxon>Ecdysozoa</taxon>
        <taxon>Arthropoda</taxon>
        <taxon>Crustacea</taxon>
        <taxon>Multicrustacea</taxon>
        <taxon>Malacostraca</taxon>
        <taxon>Eumalacostraca</taxon>
        <taxon>Eucarida</taxon>
        <taxon>Decapoda</taxon>
        <taxon>Pleocyemata</taxon>
        <taxon>Brachyura</taxon>
        <taxon>Eubrachyura</taxon>
        <taxon>Portunoidea</taxon>
        <taxon>Portunidae</taxon>
        <taxon>Portuninae</taxon>
        <taxon>Portunus</taxon>
    </lineage>
</organism>
<evidence type="ECO:0000256" key="5">
    <source>
        <dbReference type="PROSITE-ProRule" id="PRU01355"/>
    </source>
</evidence>
<evidence type="ECO:0000256" key="1">
    <source>
        <dbReference type="ARBA" id="ARBA00008139"/>
    </source>
</evidence>
<evidence type="ECO:0000256" key="2">
    <source>
        <dbReference type="ARBA" id="ARBA00022729"/>
    </source>
</evidence>
<dbReference type="AlphaFoldDB" id="A0A5B7JA90"/>